<gene>
    <name evidence="4" type="ORF">HMI46_03220</name>
</gene>
<dbReference type="PROSITE" id="PS52050">
    <property type="entry name" value="WYL"/>
    <property type="match status" value="1"/>
</dbReference>
<evidence type="ECO:0000256" key="1">
    <source>
        <dbReference type="ARBA" id="ARBA00023015"/>
    </source>
</evidence>
<feature type="domain" description="HTH deoR-type" evidence="3">
    <location>
        <begin position="3"/>
        <end position="58"/>
    </location>
</feature>
<name>A0AAP7DHF7_PAEAL</name>
<dbReference type="PANTHER" id="PTHR34580:SF1">
    <property type="entry name" value="PROTEIN PAFC"/>
    <property type="match status" value="1"/>
</dbReference>
<dbReference type="InterPro" id="IPR001034">
    <property type="entry name" value="DeoR_HTH"/>
</dbReference>
<dbReference type="RefSeq" id="WP_171414944.1">
    <property type="nucleotide sequence ID" value="NZ_JABFOR010000003.1"/>
</dbReference>
<proteinExistence type="predicted"/>
<dbReference type="InterPro" id="IPR036388">
    <property type="entry name" value="WH-like_DNA-bd_sf"/>
</dbReference>
<evidence type="ECO:0000313" key="4">
    <source>
        <dbReference type="EMBL" id="NOJ69564.1"/>
    </source>
</evidence>
<organism evidence="4 5">
    <name type="scientific">Paenibacillus alvei</name>
    <name type="common">Bacillus alvei</name>
    <dbReference type="NCBI Taxonomy" id="44250"/>
    <lineage>
        <taxon>Bacteria</taxon>
        <taxon>Bacillati</taxon>
        <taxon>Bacillota</taxon>
        <taxon>Bacilli</taxon>
        <taxon>Bacillales</taxon>
        <taxon>Paenibacillaceae</taxon>
        <taxon>Paenibacillus</taxon>
    </lineage>
</organism>
<dbReference type="PIRSF" id="PIRSF016838">
    <property type="entry name" value="PafC"/>
    <property type="match status" value="1"/>
</dbReference>
<sequence length="312" mass="35932">MNKTDRMMAIVLELQRRGTMRAEDLASVFETSVRTIYRDIQALSEAGVAIIGAPGQGYSLMEGYFLPPVHFTPEEAESLLLGVDYIERQFGRTHDATIQSIRRKLISVMPASVQQDADRMRSSLKMIADEAHTEGLAVLRRAVLEERRVCFRYVKPVRGEDGEREHVRKVDPYGIVHVKGNWAMVAYCHLRQELRHFRLSRIKELELLDEPFVRPSDFCLQSYTPSDDRSMIVRVLLRATAADKVKEQGYYYVEVMEDHPEGALVTLRVRRPDEVLGWIMGWGTLAEVLEPESLAELVYLEAKKIVQQYKRY</sequence>
<dbReference type="InterPro" id="IPR026881">
    <property type="entry name" value="WYL_dom"/>
</dbReference>
<dbReference type="InterPro" id="IPR028349">
    <property type="entry name" value="PafC-like"/>
</dbReference>
<dbReference type="EMBL" id="JABFOR010000003">
    <property type="protein sequence ID" value="NOJ69564.1"/>
    <property type="molecule type" value="Genomic_DNA"/>
</dbReference>
<dbReference type="Proteomes" id="UP000552038">
    <property type="component" value="Unassembled WGS sequence"/>
</dbReference>
<dbReference type="AlphaFoldDB" id="A0AAP7DHF7"/>
<evidence type="ECO:0000313" key="5">
    <source>
        <dbReference type="Proteomes" id="UP000552038"/>
    </source>
</evidence>
<dbReference type="PROSITE" id="PS51000">
    <property type="entry name" value="HTH_DEOR_2"/>
    <property type="match status" value="1"/>
</dbReference>
<dbReference type="InterPro" id="IPR036390">
    <property type="entry name" value="WH_DNA-bd_sf"/>
</dbReference>
<dbReference type="PANTHER" id="PTHR34580">
    <property type="match status" value="1"/>
</dbReference>
<dbReference type="Pfam" id="PF08279">
    <property type="entry name" value="HTH_11"/>
    <property type="match status" value="1"/>
</dbReference>
<accession>A0AAP7DHF7</accession>
<dbReference type="InterPro" id="IPR057727">
    <property type="entry name" value="WCX_dom"/>
</dbReference>
<protein>
    <submittedName>
        <fullName evidence="4">YafY family transcriptional regulator</fullName>
    </submittedName>
</protein>
<dbReference type="Gene3D" id="1.10.10.10">
    <property type="entry name" value="Winged helix-like DNA-binding domain superfamily/Winged helix DNA-binding domain"/>
    <property type="match status" value="1"/>
</dbReference>
<dbReference type="Pfam" id="PF25583">
    <property type="entry name" value="WCX"/>
    <property type="match status" value="1"/>
</dbReference>
<comment type="caution">
    <text evidence="4">The sequence shown here is derived from an EMBL/GenBank/DDBJ whole genome shotgun (WGS) entry which is preliminary data.</text>
</comment>
<keyword evidence="2" id="KW-0804">Transcription</keyword>
<dbReference type="Pfam" id="PF13280">
    <property type="entry name" value="WYL"/>
    <property type="match status" value="1"/>
</dbReference>
<evidence type="ECO:0000259" key="3">
    <source>
        <dbReference type="PROSITE" id="PS51000"/>
    </source>
</evidence>
<dbReference type="GO" id="GO:0003700">
    <property type="term" value="F:DNA-binding transcription factor activity"/>
    <property type="evidence" value="ECO:0007669"/>
    <property type="project" value="InterPro"/>
</dbReference>
<dbReference type="InterPro" id="IPR051534">
    <property type="entry name" value="CBASS_pafABC_assoc_protein"/>
</dbReference>
<reference evidence="4 5" key="1">
    <citation type="submission" date="2020-05" db="EMBL/GenBank/DDBJ databases">
        <title>Whole genome sequencing and identification of novel metabolites from Paenibacillus alvei strain JR949.</title>
        <authorList>
            <person name="Rajendhran J."/>
            <person name="Sree Pranav P."/>
            <person name="Mahalakshmi B."/>
            <person name="Karthikeyan R."/>
        </authorList>
    </citation>
    <scope>NUCLEOTIDE SEQUENCE [LARGE SCALE GENOMIC DNA]</scope>
    <source>
        <strain evidence="4 5">JR949</strain>
    </source>
</reference>
<keyword evidence="1" id="KW-0805">Transcription regulation</keyword>
<evidence type="ECO:0000256" key="2">
    <source>
        <dbReference type="ARBA" id="ARBA00023163"/>
    </source>
</evidence>
<dbReference type="SUPFAM" id="SSF46785">
    <property type="entry name" value="Winged helix' DNA-binding domain"/>
    <property type="match status" value="1"/>
</dbReference>
<dbReference type="InterPro" id="IPR013196">
    <property type="entry name" value="HTH_11"/>
</dbReference>